<feature type="region of interest" description="Disordered" evidence="2">
    <location>
        <begin position="109"/>
        <end position="130"/>
    </location>
</feature>
<keyword evidence="4" id="KW-1185">Reference proteome</keyword>
<evidence type="ECO:0000313" key="4">
    <source>
        <dbReference type="Proteomes" id="UP001628156"/>
    </source>
</evidence>
<organism evidence="3 4">
    <name type="scientific">Entamoeba nuttalli</name>
    <dbReference type="NCBI Taxonomy" id="412467"/>
    <lineage>
        <taxon>Eukaryota</taxon>
        <taxon>Amoebozoa</taxon>
        <taxon>Evosea</taxon>
        <taxon>Archamoebae</taxon>
        <taxon>Mastigamoebida</taxon>
        <taxon>Entamoebidae</taxon>
        <taxon>Entamoeba</taxon>
    </lineage>
</organism>
<reference evidence="3 4" key="1">
    <citation type="journal article" date="2019" name="PLoS Negl. Trop. Dis.">
        <title>Whole genome sequencing of Entamoeba nuttalli reveals mammalian host-related molecular signatures and a novel octapeptide-repeat surface protein.</title>
        <authorList>
            <person name="Tanaka M."/>
            <person name="Makiuchi T."/>
            <person name="Komiyama T."/>
            <person name="Shiina T."/>
            <person name="Osaki K."/>
            <person name="Tachibana H."/>
        </authorList>
    </citation>
    <scope>NUCLEOTIDE SEQUENCE [LARGE SCALE GENOMIC DNA]</scope>
    <source>
        <strain evidence="3 4">P19-061405</strain>
    </source>
</reference>
<dbReference type="Proteomes" id="UP001628156">
    <property type="component" value="Unassembled WGS sequence"/>
</dbReference>
<sequence>MTTDPSVIRLTQILASYTNSQVTPFKLKMNVSQNDSERKFIENYIKECGGNLPTQQQQPTSLFSTGLGSSTGLSTGLGSSTGLSTGLGSSTSSGFGLSSFGGFNTSSSGGFGFNQNQQNQNTTQTVKPVPGEPDLMEIEICFFKGLEMRSKYQDERQVELISELTKLQKDVQDIMKSIQEQIIEKYESMAEHALKMDEEIIAVLTRDGDPDADVLQKFKELLGKIDVTDTEKKVQMMLNIVNSKPLPRSDNGETLDKESSKEVVRLLSEEQNIIISLTNEINELKAKYEQLKLKVSKMKIH</sequence>
<keyword evidence="1" id="KW-0175">Coiled coil</keyword>
<evidence type="ECO:0000256" key="1">
    <source>
        <dbReference type="SAM" id="Coils"/>
    </source>
</evidence>
<evidence type="ECO:0000256" key="2">
    <source>
        <dbReference type="SAM" id="MobiDB-lite"/>
    </source>
</evidence>
<protein>
    <recommendedName>
        <fullName evidence="5">Nucleoporin Nup54 alpha-helical domain-containing protein</fullName>
    </recommendedName>
</protein>
<evidence type="ECO:0000313" key="3">
    <source>
        <dbReference type="EMBL" id="GAB1218939.1"/>
    </source>
</evidence>
<comment type="caution">
    <text evidence="3">The sequence shown here is derived from an EMBL/GenBank/DDBJ whole genome shotgun (WGS) entry which is preliminary data.</text>
</comment>
<gene>
    <name evidence="3" type="ORF">ENUP19_0009G0045</name>
</gene>
<feature type="compositionally biased region" description="Low complexity" evidence="2">
    <location>
        <begin position="109"/>
        <end position="125"/>
    </location>
</feature>
<name>A0ABQ0D7W1_9EUKA</name>
<dbReference type="EMBL" id="BAAFRS010000009">
    <property type="protein sequence ID" value="GAB1218939.1"/>
    <property type="molecule type" value="Genomic_DNA"/>
</dbReference>
<accession>A0ABQ0D7W1</accession>
<proteinExistence type="predicted"/>
<evidence type="ECO:0008006" key="5">
    <source>
        <dbReference type="Google" id="ProtNLM"/>
    </source>
</evidence>
<feature type="coiled-coil region" evidence="1">
    <location>
        <begin position="267"/>
        <end position="301"/>
    </location>
</feature>